<sequence>MQIGSNNDDVVTKMLLDTSGGIIIAGETLGGLDSYTNAGGRDLFVIKLNPSGSVQWTMQRGSSGDEYASSLQLDSADTIYLAGDTSGDLDGNSNTGGRDAYIIKLTSLGAWTSTLQIGSGQDDRLNKESVSSDQQQWRSVGRIRKHAGATHGHHCYDNFKHSDIANNHIFHVDICHRHVYIVIADIICYHDQQQWHKHIGIQHIYDDNYAEHSHTNMVICDHHQYLYNNHHVFHDIINTCRRRPSDLLQRGRGEFSTMDVILPQYSSLPIRYMPEDVLYSRGITVGFRRIHHSHEEQQPLIPREAVLVHCRSMTAIVLSSSAYEYYSNWVLAAQYAHLDLELLSMHNTSSFTGLLPKLWGLQPTNTSQQS</sequence>
<dbReference type="EMBL" id="LSRX01000322">
    <property type="protein sequence ID" value="OLQ00625.1"/>
    <property type="molecule type" value="Genomic_DNA"/>
</dbReference>
<protein>
    <submittedName>
        <fullName evidence="1">Uncharacterized protein</fullName>
    </submittedName>
</protein>
<proteinExistence type="predicted"/>
<dbReference type="InterPro" id="IPR052918">
    <property type="entry name" value="Motility_Chemotaxis_Reg"/>
</dbReference>
<gene>
    <name evidence="1" type="ORF">AK812_SmicGene16720</name>
</gene>
<dbReference type="PANTHER" id="PTHR35580:SF1">
    <property type="entry name" value="PHYTASE-LIKE DOMAIN-CONTAINING PROTEIN"/>
    <property type="match status" value="1"/>
</dbReference>
<reference evidence="1 2" key="1">
    <citation type="submission" date="2016-02" db="EMBL/GenBank/DDBJ databases">
        <title>Genome analysis of coral dinoflagellate symbionts highlights evolutionary adaptations to a symbiotic lifestyle.</title>
        <authorList>
            <person name="Aranda M."/>
            <person name="Li Y."/>
            <person name="Liew Y.J."/>
            <person name="Baumgarten S."/>
            <person name="Simakov O."/>
            <person name="Wilson M."/>
            <person name="Piel J."/>
            <person name="Ashoor H."/>
            <person name="Bougouffa S."/>
            <person name="Bajic V.B."/>
            <person name="Ryu T."/>
            <person name="Ravasi T."/>
            <person name="Bayer T."/>
            <person name="Micklem G."/>
            <person name="Kim H."/>
            <person name="Bhak J."/>
            <person name="Lajeunesse T.C."/>
            <person name="Voolstra C.R."/>
        </authorList>
    </citation>
    <scope>NUCLEOTIDE SEQUENCE [LARGE SCALE GENOMIC DNA]</scope>
    <source>
        <strain evidence="1 2">CCMP2467</strain>
    </source>
</reference>
<organism evidence="1 2">
    <name type="scientific">Symbiodinium microadriaticum</name>
    <name type="common">Dinoflagellate</name>
    <name type="synonym">Zooxanthella microadriatica</name>
    <dbReference type="NCBI Taxonomy" id="2951"/>
    <lineage>
        <taxon>Eukaryota</taxon>
        <taxon>Sar</taxon>
        <taxon>Alveolata</taxon>
        <taxon>Dinophyceae</taxon>
        <taxon>Suessiales</taxon>
        <taxon>Symbiodiniaceae</taxon>
        <taxon>Symbiodinium</taxon>
    </lineage>
</organism>
<dbReference type="PANTHER" id="PTHR35580">
    <property type="entry name" value="CELL SURFACE GLYCOPROTEIN (S-LAYER PROTEIN)-LIKE PROTEIN"/>
    <property type="match status" value="1"/>
</dbReference>
<dbReference type="OrthoDB" id="407159at2759"/>
<comment type="caution">
    <text evidence="1">The sequence shown here is derived from an EMBL/GenBank/DDBJ whole genome shotgun (WGS) entry which is preliminary data.</text>
</comment>
<evidence type="ECO:0000313" key="1">
    <source>
        <dbReference type="EMBL" id="OLQ00625.1"/>
    </source>
</evidence>
<name>A0A1Q9DZM0_SYMMI</name>
<accession>A0A1Q9DZM0</accession>
<keyword evidence="2" id="KW-1185">Reference proteome</keyword>
<dbReference type="Proteomes" id="UP000186817">
    <property type="component" value="Unassembled WGS sequence"/>
</dbReference>
<evidence type="ECO:0000313" key="2">
    <source>
        <dbReference type="Proteomes" id="UP000186817"/>
    </source>
</evidence>
<dbReference type="AlphaFoldDB" id="A0A1Q9DZM0"/>